<evidence type="ECO:0000313" key="8">
    <source>
        <dbReference type="EMBL" id="CAH0099551.1"/>
    </source>
</evidence>
<dbReference type="InterPro" id="IPR000885">
    <property type="entry name" value="Fib_collagen_C"/>
</dbReference>
<evidence type="ECO:0000313" key="9">
    <source>
        <dbReference type="Proteomes" id="UP000789390"/>
    </source>
</evidence>
<proteinExistence type="predicted"/>
<dbReference type="SUPFAM" id="SSF56496">
    <property type="entry name" value="Fibrinogen C-terminal domain-like"/>
    <property type="match status" value="1"/>
</dbReference>
<keyword evidence="9" id="KW-1185">Reference proteome</keyword>
<gene>
    <name evidence="8" type="ORF">DGAL_LOCUS1692</name>
</gene>
<name>A0A8J2REW9_9CRUS</name>
<dbReference type="Proteomes" id="UP000789390">
    <property type="component" value="Unassembled WGS sequence"/>
</dbReference>
<dbReference type="InterPro" id="IPR001073">
    <property type="entry name" value="C1q_dom"/>
</dbReference>
<accession>A0A8J2REW9</accession>
<comment type="subcellular location">
    <subcellularLocation>
        <location evidence="1">Secreted</location>
    </subcellularLocation>
</comment>
<evidence type="ECO:0000256" key="1">
    <source>
        <dbReference type="ARBA" id="ARBA00004613"/>
    </source>
</evidence>
<comment type="caution">
    <text evidence="8">The sequence shown here is derived from an EMBL/GenBank/DDBJ whole genome shotgun (WGS) entry which is preliminary data.</text>
</comment>
<dbReference type="SUPFAM" id="SSF49842">
    <property type="entry name" value="TNF-like"/>
    <property type="match status" value="1"/>
</dbReference>
<dbReference type="GO" id="GO:0005615">
    <property type="term" value="C:extracellular space"/>
    <property type="evidence" value="ECO:0007669"/>
    <property type="project" value="TreeGrafter"/>
</dbReference>
<dbReference type="NCBIfam" id="NF040941">
    <property type="entry name" value="GGGWT_bact"/>
    <property type="match status" value="1"/>
</dbReference>
<sequence length="493" mass="54369">MVRYLTAPVLAAVVVLVALTCSADAALNVEEQLQLLQAKVNQLEAQVQQHDILVEKFARMERVLAEIQNEQKTSSSTSSSVRGASIPRTCKEAQSGDPTLSSGMYWIDPDGQGIGDSPIYVYCDMTKGSTSILHDSELPTDVGHCMDPGCYSRSINYNASIKQIAALSQLSSECHQSIKYDCNFAPIELNDVAFGWWNDKDGNSKYFWSGGNTDNHTCQCGIDKNCVETYVKCNCDAAAPVKLSDEGVITDKNVLPITRLNFGRTQLDTSSGVHTLGRFECTGQVAISGMPRSCEDLWRIGHTMSGLYSVMGAEMVESVYCDFTKLPSDAGFQTFIGFEDIKSSPTYFYVQKTSSFNQTQTPVPFEIEKVNIGGAMNLQTGKFTAPRSGTYFFSLSGIAYIPVSSTRLGLWMGLYVNGIQIGRSHVTDSSSTGDYETYSQQSTLNLQAGDLVWIEIVQHQESTGVYLYDDPWHYTHFNGWILQEHISNTLNTL</sequence>
<feature type="domain" description="C1q" evidence="7">
    <location>
        <begin position="341"/>
        <end position="488"/>
    </location>
</feature>
<dbReference type="InterPro" id="IPR036056">
    <property type="entry name" value="Fibrinogen-like_C"/>
</dbReference>
<dbReference type="GO" id="GO:0005201">
    <property type="term" value="F:extracellular matrix structural constituent"/>
    <property type="evidence" value="ECO:0007669"/>
    <property type="project" value="InterPro"/>
</dbReference>
<feature type="signal peptide" evidence="6">
    <location>
        <begin position="1"/>
        <end position="25"/>
    </location>
</feature>
<keyword evidence="2" id="KW-0964">Secreted</keyword>
<evidence type="ECO:0000256" key="5">
    <source>
        <dbReference type="SAM" id="MobiDB-lite"/>
    </source>
</evidence>
<dbReference type="InterPro" id="IPR050822">
    <property type="entry name" value="Cerebellin_Synaptic_Org"/>
</dbReference>
<feature type="chain" id="PRO_5035269453" description="C1q domain-containing protein" evidence="6">
    <location>
        <begin position="26"/>
        <end position="493"/>
    </location>
</feature>
<evidence type="ECO:0000256" key="2">
    <source>
        <dbReference type="ARBA" id="ARBA00022525"/>
    </source>
</evidence>
<protein>
    <recommendedName>
        <fullName evidence="7">C1q domain-containing protein</fullName>
    </recommendedName>
</protein>
<evidence type="ECO:0000256" key="3">
    <source>
        <dbReference type="ARBA" id="ARBA00022729"/>
    </source>
</evidence>
<evidence type="ECO:0000259" key="7">
    <source>
        <dbReference type="PROSITE" id="PS50871"/>
    </source>
</evidence>
<dbReference type="OrthoDB" id="6355514at2759"/>
<keyword evidence="4" id="KW-0176">Collagen</keyword>
<dbReference type="InterPro" id="IPR008983">
    <property type="entry name" value="Tumour_necrosis_fac-like_dom"/>
</dbReference>
<dbReference type="AlphaFoldDB" id="A0A8J2REW9"/>
<dbReference type="Gene3D" id="2.60.120.1000">
    <property type="match status" value="1"/>
</dbReference>
<dbReference type="SMART" id="SM00110">
    <property type="entry name" value="C1Q"/>
    <property type="match status" value="1"/>
</dbReference>
<reference evidence="8" key="1">
    <citation type="submission" date="2021-11" db="EMBL/GenBank/DDBJ databases">
        <authorList>
            <person name="Schell T."/>
        </authorList>
    </citation>
    <scope>NUCLEOTIDE SEQUENCE</scope>
    <source>
        <strain evidence="8">M5</strain>
    </source>
</reference>
<evidence type="ECO:0000256" key="6">
    <source>
        <dbReference type="SAM" id="SignalP"/>
    </source>
</evidence>
<dbReference type="Pfam" id="PF01410">
    <property type="entry name" value="COLFI"/>
    <property type="match status" value="1"/>
</dbReference>
<dbReference type="PANTHER" id="PTHR22923:SF62">
    <property type="entry name" value="CVP18"/>
    <property type="match status" value="1"/>
</dbReference>
<dbReference type="PANTHER" id="PTHR22923">
    <property type="entry name" value="CEREBELLIN-RELATED"/>
    <property type="match status" value="1"/>
</dbReference>
<feature type="region of interest" description="Disordered" evidence="5">
    <location>
        <begin position="68"/>
        <end position="102"/>
    </location>
</feature>
<keyword evidence="3 6" id="KW-0732">Signal</keyword>
<organism evidence="8 9">
    <name type="scientific">Daphnia galeata</name>
    <dbReference type="NCBI Taxonomy" id="27404"/>
    <lineage>
        <taxon>Eukaryota</taxon>
        <taxon>Metazoa</taxon>
        <taxon>Ecdysozoa</taxon>
        <taxon>Arthropoda</taxon>
        <taxon>Crustacea</taxon>
        <taxon>Branchiopoda</taxon>
        <taxon>Diplostraca</taxon>
        <taxon>Cladocera</taxon>
        <taxon>Anomopoda</taxon>
        <taxon>Daphniidae</taxon>
        <taxon>Daphnia</taxon>
    </lineage>
</organism>
<dbReference type="Gene3D" id="2.60.120.40">
    <property type="match status" value="1"/>
</dbReference>
<evidence type="ECO:0000256" key="4">
    <source>
        <dbReference type="ARBA" id="ARBA00023119"/>
    </source>
</evidence>
<dbReference type="PROSITE" id="PS50871">
    <property type="entry name" value="C1Q"/>
    <property type="match status" value="1"/>
</dbReference>
<dbReference type="EMBL" id="CAKKLH010000021">
    <property type="protein sequence ID" value="CAH0099551.1"/>
    <property type="molecule type" value="Genomic_DNA"/>
</dbReference>
<dbReference type="Pfam" id="PF00386">
    <property type="entry name" value="C1q"/>
    <property type="match status" value="1"/>
</dbReference>
<dbReference type="GO" id="GO:0005581">
    <property type="term" value="C:collagen trimer"/>
    <property type="evidence" value="ECO:0007669"/>
    <property type="project" value="UniProtKB-KW"/>
</dbReference>